<evidence type="ECO:0000313" key="4">
    <source>
        <dbReference type="Proteomes" id="UP000677436"/>
    </source>
</evidence>
<dbReference type="AlphaFoldDB" id="A0A8D5ZMP6"/>
<protein>
    <recommendedName>
        <fullName evidence="5">Class D sortase</fullName>
    </recommendedName>
</protein>
<keyword evidence="4" id="KW-1185">Reference proteome</keyword>
<proteinExistence type="predicted"/>
<evidence type="ECO:0000313" key="3">
    <source>
        <dbReference type="EMBL" id="BCU80626.1"/>
    </source>
</evidence>
<evidence type="ECO:0000256" key="2">
    <source>
        <dbReference type="PIRSR" id="PIRSR605754-1"/>
    </source>
</evidence>
<reference evidence="3" key="2">
    <citation type="journal article" date="2021" name="Microbiol. Resour. Announc.">
        <title>Complete Genome Sequence of Polycladomyces abyssicola JIR-001T, Isolated from Hemipelagic Sediment in Deep Seawater.</title>
        <authorList>
            <person name="Tsubouchi T."/>
            <person name="Kaneko Y."/>
        </authorList>
    </citation>
    <scope>NUCLEOTIDE SEQUENCE</scope>
    <source>
        <strain evidence="3">JIR-001</strain>
    </source>
</reference>
<dbReference type="InterPro" id="IPR005754">
    <property type="entry name" value="Sortase"/>
</dbReference>
<keyword evidence="1" id="KW-0378">Hydrolase</keyword>
<dbReference type="NCBIfam" id="TIGR01076">
    <property type="entry name" value="sortase_fam"/>
    <property type="match status" value="1"/>
</dbReference>
<dbReference type="EMBL" id="AP024601">
    <property type="protein sequence ID" value="BCU80626.1"/>
    <property type="molecule type" value="Genomic_DNA"/>
</dbReference>
<gene>
    <name evidence="3" type="primary">yhcS</name>
    <name evidence="3" type="ORF">JIR001_04090</name>
</gene>
<sequence>MTRAIAVLLIIIGSLTLLYNGFQWWDQLHIAVYDPEMAMSIANDGLDTSPRPALSQGITSHQQPHSGEMIGKLIIPRIGAILPIVEGTSPDDLAKGVGHYVGYGTVMPGETGQVVLSGHRDTVFRRMGEVRKGDKLYVQTADGMFVYQVRTMWVTDADDRTVIVPYPKPILTLTTCYPFNYVGSAPDRYIVRAELIGIDLKKKMVR</sequence>
<feature type="active site" description="Proton donor/acceptor" evidence="2">
    <location>
        <position position="119"/>
    </location>
</feature>
<name>A0A8D5ZMP6_9BACL</name>
<evidence type="ECO:0000256" key="1">
    <source>
        <dbReference type="ARBA" id="ARBA00022801"/>
    </source>
</evidence>
<dbReference type="NCBIfam" id="NF033746">
    <property type="entry name" value="class_D_sortase"/>
    <property type="match status" value="1"/>
</dbReference>
<dbReference type="SUPFAM" id="SSF63817">
    <property type="entry name" value="Sortase"/>
    <property type="match status" value="1"/>
</dbReference>
<dbReference type="Proteomes" id="UP000677436">
    <property type="component" value="Chromosome"/>
</dbReference>
<feature type="active site" description="Acyl-thioester intermediate" evidence="2">
    <location>
        <position position="176"/>
    </location>
</feature>
<dbReference type="InterPro" id="IPR041999">
    <property type="entry name" value="Sortase_D_1"/>
</dbReference>
<dbReference type="Gene3D" id="2.40.260.10">
    <property type="entry name" value="Sortase"/>
    <property type="match status" value="1"/>
</dbReference>
<organism evidence="3 4">
    <name type="scientific">Polycladomyces abyssicola</name>
    <dbReference type="NCBI Taxonomy" id="1125966"/>
    <lineage>
        <taxon>Bacteria</taxon>
        <taxon>Bacillati</taxon>
        <taxon>Bacillota</taxon>
        <taxon>Bacilli</taxon>
        <taxon>Bacillales</taxon>
        <taxon>Thermoactinomycetaceae</taxon>
        <taxon>Polycladomyces</taxon>
    </lineage>
</organism>
<dbReference type="KEGG" id="pabs:JIR001_04090"/>
<dbReference type="InterPro" id="IPR023365">
    <property type="entry name" value="Sortase_dom-sf"/>
</dbReference>
<reference evidence="3" key="1">
    <citation type="journal article" date="2013" name="Int. J. Syst. Evol. Microbiol.">
        <title>Polycladomyces abyssicola gen. nov., sp. nov., a thermophilic filamentous bacterium isolated from hemipelagic sediment.</title>
        <authorList>
            <person name="Tsubouchi T."/>
            <person name="Shimane Y."/>
            <person name="Mori K."/>
            <person name="Usui K."/>
            <person name="Hiraki T."/>
            <person name="Tame A."/>
            <person name="Uematsu K."/>
            <person name="Maruyama T."/>
            <person name="Hatada Y."/>
        </authorList>
    </citation>
    <scope>NUCLEOTIDE SEQUENCE</scope>
    <source>
        <strain evidence="3">JIR-001</strain>
    </source>
</reference>
<dbReference type="CDD" id="cd05828">
    <property type="entry name" value="Sortase_D_1"/>
    <property type="match status" value="1"/>
</dbReference>
<dbReference type="Pfam" id="PF04203">
    <property type="entry name" value="Sortase"/>
    <property type="match status" value="1"/>
</dbReference>
<dbReference type="RefSeq" id="WP_212773973.1">
    <property type="nucleotide sequence ID" value="NZ_AP024601.1"/>
</dbReference>
<evidence type="ECO:0008006" key="5">
    <source>
        <dbReference type="Google" id="ProtNLM"/>
    </source>
</evidence>
<accession>A0A8D5ZMP6</accession>
<dbReference type="InterPro" id="IPR053525">
    <property type="entry name" value="Sortase_D"/>
</dbReference>
<dbReference type="GO" id="GO:0016787">
    <property type="term" value="F:hydrolase activity"/>
    <property type="evidence" value="ECO:0007669"/>
    <property type="project" value="UniProtKB-KW"/>
</dbReference>